<feature type="compositionally biased region" description="Basic and acidic residues" evidence="1">
    <location>
        <begin position="258"/>
        <end position="267"/>
    </location>
</feature>
<proteinExistence type="predicted"/>
<gene>
    <name evidence="2" type="ORF">DEBURN_LOCUS7523</name>
</gene>
<name>A0A9N9FVU7_9GLOM</name>
<dbReference type="EMBL" id="CAJVPK010000920">
    <property type="protein sequence ID" value="CAG8559666.1"/>
    <property type="molecule type" value="Genomic_DNA"/>
</dbReference>
<dbReference type="OrthoDB" id="2340788at2759"/>
<comment type="caution">
    <text evidence="2">The sequence shown here is derived from an EMBL/GenBank/DDBJ whole genome shotgun (WGS) entry which is preliminary data.</text>
</comment>
<dbReference type="AlphaFoldDB" id="A0A9N9FVU7"/>
<feature type="compositionally biased region" description="Low complexity" evidence="1">
    <location>
        <begin position="22"/>
        <end position="31"/>
    </location>
</feature>
<feature type="region of interest" description="Disordered" evidence="1">
    <location>
        <begin position="227"/>
        <end position="322"/>
    </location>
</feature>
<reference evidence="2" key="1">
    <citation type="submission" date="2021-06" db="EMBL/GenBank/DDBJ databases">
        <authorList>
            <person name="Kallberg Y."/>
            <person name="Tangrot J."/>
            <person name="Rosling A."/>
        </authorList>
    </citation>
    <scope>NUCLEOTIDE SEQUENCE</scope>
    <source>
        <strain evidence="2">AZ414A</strain>
    </source>
</reference>
<organism evidence="2 3">
    <name type="scientific">Diversispora eburnea</name>
    <dbReference type="NCBI Taxonomy" id="1213867"/>
    <lineage>
        <taxon>Eukaryota</taxon>
        <taxon>Fungi</taxon>
        <taxon>Fungi incertae sedis</taxon>
        <taxon>Mucoromycota</taxon>
        <taxon>Glomeromycotina</taxon>
        <taxon>Glomeromycetes</taxon>
        <taxon>Diversisporales</taxon>
        <taxon>Diversisporaceae</taxon>
        <taxon>Diversispora</taxon>
    </lineage>
</organism>
<feature type="compositionally biased region" description="Low complexity" evidence="1">
    <location>
        <begin position="227"/>
        <end position="237"/>
    </location>
</feature>
<accession>A0A9N9FVU7</accession>
<evidence type="ECO:0000256" key="1">
    <source>
        <dbReference type="SAM" id="MobiDB-lite"/>
    </source>
</evidence>
<dbReference type="Proteomes" id="UP000789706">
    <property type="component" value="Unassembled WGS sequence"/>
</dbReference>
<feature type="region of interest" description="Disordered" evidence="1">
    <location>
        <begin position="22"/>
        <end position="64"/>
    </location>
</feature>
<keyword evidence="3" id="KW-1185">Reference proteome</keyword>
<evidence type="ECO:0000313" key="2">
    <source>
        <dbReference type="EMBL" id="CAG8559666.1"/>
    </source>
</evidence>
<feature type="compositionally biased region" description="Polar residues" evidence="1">
    <location>
        <begin position="238"/>
        <end position="257"/>
    </location>
</feature>
<sequence>MPLNLEEKIGIEEDANHNLPILQNSQNSSLDNSDDDHHNHHSISQINEEKNESEEQIEQHDIPEEFVKNSESLKWYALVVDEEDKIDDSASDIRFSMLNISSLRKQQNELQDVNIAKIVDPIMRCIADLKSDFQAKFIKFHYDHKDSTNNYSTTNISLTNNSTKRIKSIKSVFKGDDDDDWQSIEFEKAQDQKRYDSAITAGKLLDFLLTFQLPDEAKERMNNKLNSSNTKLNSLINQNQSQTNGTSEINERNFTNDTNERNVKDLNKQVPAKPNRRSSNQYCKNKRRHKGNTRIGHYANTCPNKGSHITNQQSNRQRRSTRFKQRNINSNKDKVIIESV</sequence>
<protein>
    <submittedName>
        <fullName evidence="2">1152_t:CDS:1</fullName>
    </submittedName>
</protein>
<evidence type="ECO:0000313" key="3">
    <source>
        <dbReference type="Proteomes" id="UP000789706"/>
    </source>
</evidence>